<comment type="caution">
    <text evidence="8">The sequence shown here is derived from an EMBL/GenBank/DDBJ whole genome shotgun (WGS) entry which is preliminary data.</text>
</comment>
<name>A0A2I1D5H5_ASPC2</name>
<gene>
    <name evidence="8" type="ORF">P168DRAFT_289941</name>
</gene>
<dbReference type="InterPro" id="IPR000571">
    <property type="entry name" value="Znf_CCCH"/>
</dbReference>
<keyword evidence="1 4" id="KW-0479">Metal-binding</keyword>
<dbReference type="InterPro" id="IPR057654">
    <property type="entry name" value="Znf-CCCH_tandem"/>
</dbReference>
<keyword evidence="3 4" id="KW-0862">Zinc</keyword>
<evidence type="ECO:0000259" key="7">
    <source>
        <dbReference type="PROSITE" id="PS50103"/>
    </source>
</evidence>
<sequence length="432" mass="48471">MVDIDDLKQKYEEICSVEKSKDDIIQCLFSCVQSLHDELQKEKDGVDNDKRHIALLNNENRRIETELNCMRREQARLSYVSVLVDGDGMNFREQYVQGGQIGGHEAARRLIQAVEAHLHDVDPEAPSNIRYRVYVYANVEGLTNAYRDAGILPANDSLTPFIHGFNKADELCNIVDAGNGKECSDVKLRAHFEQNIIDIHCRRIVFCASADNGYARILGPHRGSKHISLVKGPPFAHEMKELAADFETTSFDEVFLSNKLKPTRRVSFSSQVQHTLITPPQTPTPNYASAAKLTPTPSPSTNSTKPLAPRPRRVNPPVCVNARGQRIDRPVQYSSKGNVDSLKRKKMCNKYHLLGSCPFGDKCTHKHGPALKPQELTDLEYLARLSPCYDDLYCRDVDCIAGHRCPRDICSGPNCKFPDSMHLVDTTIVTNV</sequence>
<keyword evidence="9" id="KW-1185">Reference proteome</keyword>
<dbReference type="SMART" id="SM00356">
    <property type="entry name" value="ZnF_C3H1"/>
    <property type="match status" value="1"/>
</dbReference>
<dbReference type="Pfam" id="PF25543">
    <property type="entry name" value="zf-CCCH_tandem"/>
    <property type="match status" value="1"/>
</dbReference>
<evidence type="ECO:0000256" key="2">
    <source>
        <dbReference type="ARBA" id="ARBA00022771"/>
    </source>
</evidence>
<proteinExistence type="predicted"/>
<dbReference type="AlphaFoldDB" id="A0A2I1D5H5"/>
<evidence type="ECO:0000313" key="8">
    <source>
        <dbReference type="EMBL" id="PKY05125.1"/>
    </source>
</evidence>
<reference evidence="8" key="1">
    <citation type="submission" date="2016-12" db="EMBL/GenBank/DDBJ databases">
        <title>The genomes of Aspergillus section Nigri reveals drivers in fungal speciation.</title>
        <authorList>
            <consortium name="DOE Joint Genome Institute"/>
            <person name="Vesth T.C."/>
            <person name="Nybo J."/>
            <person name="Theobald S."/>
            <person name="Brandl J."/>
            <person name="Frisvad J.C."/>
            <person name="Nielsen K.F."/>
            <person name="Lyhne E.K."/>
            <person name="Kogle M.E."/>
            <person name="Kuo A."/>
            <person name="Riley R."/>
            <person name="Clum A."/>
            <person name="Nolan M."/>
            <person name="Lipzen A."/>
            <person name="Salamov A."/>
            <person name="Henrissat B."/>
            <person name="Wiebenga A."/>
            <person name="De vries R.P."/>
            <person name="Grigoriev I.V."/>
            <person name="Mortensen U.H."/>
            <person name="Andersen M.R."/>
            <person name="Baker S.E."/>
        </authorList>
    </citation>
    <scope>NUCLEOTIDE SEQUENCE</scope>
    <source>
        <strain evidence="8">IBT 28561</strain>
    </source>
</reference>
<organism evidence="8 9">
    <name type="scientific">Aspergillus campestris (strain IBT 28561)</name>
    <dbReference type="NCBI Taxonomy" id="1392248"/>
    <lineage>
        <taxon>Eukaryota</taxon>
        <taxon>Fungi</taxon>
        <taxon>Dikarya</taxon>
        <taxon>Ascomycota</taxon>
        <taxon>Pezizomycotina</taxon>
        <taxon>Eurotiomycetes</taxon>
        <taxon>Eurotiomycetidae</taxon>
        <taxon>Eurotiales</taxon>
        <taxon>Aspergillaceae</taxon>
        <taxon>Aspergillus</taxon>
        <taxon>Aspergillus subgen. Circumdati</taxon>
    </lineage>
</organism>
<feature type="domain" description="C3H1-type" evidence="7">
    <location>
        <begin position="342"/>
        <end position="370"/>
    </location>
</feature>
<feature type="region of interest" description="Disordered" evidence="6">
    <location>
        <begin position="276"/>
        <end position="318"/>
    </location>
</feature>
<feature type="compositionally biased region" description="Polar residues" evidence="6">
    <location>
        <begin position="276"/>
        <end position="287"/>
    </location>
</feature>
<dbReference type="InterPro" id="IPR057683">
    <property type="entry name" value="DUF7923"/>
</dbReference>
<keyword evidence="2 4" id="KW-0863">Zinc-finger</keyword>
<dbReference type="RefSeq" id="XP_024693719.1">
    <property type="nucleotide sequence ID" value="XM_024837109.1"/>
</dbReference>
<dbReference type="GO" id="GO:0008270">
    <property type="term" value="F:zinc ion binding"/>
    <property type="evidence" value="ECO:0007669"/>
    <property type="project" value="UniProtKB-KW"/>
</dbReference>
<dbReference type="PANTHER" id="PTHR37543">
    <property type="entry name" value="CCCH ZINC FINGER DNA BINDING PROTEIN (AFU_ORTHOLOGUE AFUA_5G12760)"/>
    <property type="match status" value="1"/>
</dbReference>
<dbReference type="OrthoDB" id="2270193at2759"/>
<protein>
    <submittedName>
        <fullName evidence="8">CCCH zinc finger DNA binding protein</fullName>
    </submittedName>
</protein>
<dbReference type="SUPFAM" id="SSF90229">
    <property type="entry name" value="CCCH zinc finger"/>
    <property type="match status" value="1"/>
</dbReference>
<evidence type="ECO:0000256" key="3">
    <source>
        <dbReference type="ARBA" id="ARBA00022833"/>
    </source>
</evidence>
<evidence type="ECO:0000256" key="5">
    <source>
        <dbReference type="SAM" id="Coils"/>
    </source>
</evidence>
<dbReference type="InterPro" id="IPR036855">
    <property type="entry name" value="Znf_CCCH_sf"/>
</dbReference>
<evidence type="ECO:0000313" key="9">
    <source>
        <dbReference type="Proteomes" id="UP000234254"/>
    </source>
</evidence>
<dbReference type="Proteomes" id="UP000234254">
    <property type="component" value="Unassembled WGS sequence"/>
</dbReference>
<dbReference type="Pfam" id="PF25540">
    <property type="entry name" value="DUF7923"/>
    <property type="match status" value="1"/>
</dbReference>
<evidence type="ECO:0000256" key="1">
    <source>
        <dbReference type="ARBA" id="ARBA00022723"/>
    </source>
</evidence>
<evidence type="ECO:0000256" key="4">
    <source>
        <dbReference type="PROSITE-ProRule" id="PRU00723"/>
    </source>
</evidence>
<feature type="zinc finger region" description="C3H1-type" evidence="4">
    <location>
        <begin position="342"/>
        <end position="370"/>
    </location>
</feature>
<dbReference type="PROSITE" id="PS50103">
    <property type="entry name" value="ZF_C3H1"/>
    <property type="match status" value="1"/>
</dbReference>
<keyword evidence="5" id="KW-0175">Coiled coil</keyword>
<dbReference type="VEuPathDB" id="FungiDB:P168DRAFT_289941"/>
<dbReference type="EMBL" id="MSFM01000005">
    <property type="protein sequence ID" value="PKY05125.1"/>
    <property type="molecule type" value="Genomic_DNA"/>
</dbReference>
<dbReference type="Gene3D" id="4.10.1000.10">
    <property type="entry name" value="Zinc finger, CCCH-type"/>
    <property type="match status" value="1"/>
</dbReference>
<dbReference type="GeneID" id="36544633"/>
<evidence type="ECO:0000256" key="6">
    <source>
        <dbReference type="SAM" id="MobiDB-lite"/>
    </source>
</evidence>
<dbReference type="PANTHER" id="PTHR37543:SF1">
    <property type="entry name" value="CCCH ZINC FINGER DNA BINDING PROTEIN (AFU_ORTHOLOGUE AFUA_5G12760)"/>
    <property type="match status" value="1"/>
</dbReference>
<accession>A0A2I1D5H5</accession>
<feature type="coiled-coil region" evidence="5">
    <location>
        <begin position="46"/>
        <end position="73"/>
    </location>
</feature>
<dbReference type="Pfam" id="PF25542">
    <property type="entry name" value="zf-CCCH_12"/>
    <property type="match status" value="1"/>
</dbReference>